<organism evidence="1">
    <name type="scientific">Anguilla anguilla</name>
    <name type="common">European freshwater eel</name>
    <name type="synonym">Muraena anguilla</name>
    <dbReference type="NCBI Taxonomy" id="7936"/>
    <lineage>
        <taxon>Eukaryota</taxon>
        <taxon>Metazoa</taxon>
        <taxon>Chordata</taxon>
        <taxon>Craniata</taxon>
        <taxon>Vertebrata</taxon>
        <taxon>Euteleostomi</taxon>
        <taxon>Actinopterygii</taxon>
        <taxon>Neopterygii</taxon>
        <taxon>Teleostei</taxon>
        <taxon>Anguilliformes</taxon>
        <taxon>Anguillidae</taxon>
        <taxon>Anguilla</taxon>
    </lineage>
</organism>
<accession>A0A0E9XYK6</accession>
<sequence>MIWDFVILINLNYALISFCLCRLK</sequence>
<name>A0A0E9XYK6_ANGAN</name>
<dbReference type="AlphaFoldDB" id="A0A0E9XYK6"/>
<proteinExistence type="predicted"/>
<protein>
    <submittedName>
        <fullName evidence="1">Uncharacterized protein</fullName>
    </submittedName>
</protein>
<reference evidence="1" key="2">
    <citation type="journal article" date="2015" name="Fish Shellfish Immunol.">
        <title>Early steps in the European eel (Anguilla anguilla)-Vibrio vulnificus interaction in the gills: Role of the RtxA13 toxin.</title>
        <authorList>
            <person name="Callol A."/>
            <person name="Pajuelo D."/>
            <person name="Ebbesson L."/>
            <person name="Teles M."/>
            <person name="MacKenzie S."/>
            <person name="Amaro C."/>
        </authorList>
    </citation>
    <scope>NUCLEOTIDE SEQUENCE</scope>
</reference>
<reference evidence="1" key="1">
    <citation type="submission" date="2014-11" db="EMBL/GenBank/DDBJ databases">
        <authorList>
            <person name="Amaro Gonzalez C."/>
        </authorList>
    </citation>
    <scope>NUCLEOTIDE SEQUENCE</scope>
</reference>
<evidence type="ECO:0000313" key="1">
    <source>
        <dbReference type="EMBL" id="JAI07512.1"/>
    </source>
</evidence>
<dbReference type="EMBL" id="GBXM01001066">
    <property type="protein sequence ID" value="JAI07512.1"/>
    <property type="molecule type" value="Transcribed_RNA"/>
</dbReference>